<name>A0A485MZU5_LYNPA</name>
<dbReference type="AlphaFoldDB" id="A0A485MZU5"/>
<evidence type="ECO:0000256" key="1">
    <source>
        <dbReference type="SAM" id="MobiDB-lite"/>
    </source>
</evidence>
<reference evidence="2 3" key="1">
    <citation type="submission" date="2019-01" db="EMBL/GenBank/DDBJ databases">
        <authorList>
            <person name="Alioto T."/>
            <person name="Alioto T."/>
        </authorList>
    </citation>
    <scope>NUCLEOTIDE SEQUENCE [LARGE SCALE GENOMIC DNA]</scope>
</reference>
<feature type="region of interest" description="Disordered" evidence="1">
    <location>
        <begin position="1"/>
        <end position="59"/>
    </location>
</feature>
<accession>A0A485MZU5</accession>
<organism evidence="2 3">
    <name type="scientific">Lynx pardinus</name>
    <name type="common">Iberian lynx</name>
    <name type="synonym">Felis pardina</name>
    <dbReference type="NCBI Taxonomy" id="191816"/>
    <lineage>
        <taxon>Eukaryota</taxon>
        <taxon>Metazoa</taxon>
        <taxon>Chordata</taxon>
        <taxon>Craniata</taxon>
        <taxon>Vertebrata</taxon>
        <taxon>Euteleostomi</taxon>
        <taxon>Mammalia</taxon>
        <taxon>Eutheria</taxon>
        <taxon>Laurasiatheria</taxon>
        <taxon>Carnivora</taxon>
        <taxon>Feliformia</taxon>
        <taxon>Felidae</taxon>
        <taxon>Felinae</taxon>
        <taxon>Lynx</taxon>
    </lineage>
</organism>
<sequence length="118" mass="13010">MAAKVVAAEQLRHRARPGPDPAPPHRQFGGGEIDDKRVTNTQAESQNASPKQRKQSVYTPPAMKGTVQVLFRVAVNVELMAGTLSVLKDHMLEYKLDLVAVLQLGNATFNKILYPFKT</sequence>
<gene>
    <name evidence="2" type="ORF">LYPA_23C020402</name>
</gene>
<keyword evidence="3" id="KW-1185">Reference proteome</keyword>
<dbReference type="EMBL" id="CAAGRJ010007685">
    <property type="protein sequence ID" value="VFV25484.1"/>
    <property type="molecule type" value="Genomic_DNA"/>
</dbReference>
<protein>
    <submittedName>
        <fullName evidence="2">Protein phosphatase 1 regulatory subunit 1c</fullName>
    </submittedName>
</protein>
<proteinExistence type="predicted"/>
<dbReference type="Proteomes" id="UP000386466">
    <property type="component" value="Unassembled WGS sequence"/>
</dbReference>
<feature type="compositionally biased region" description="Polar residues" evidence="1">
    <location>
        <begin position="39"/>
        <end position="58"/>
    </location>
</feature>
<evidence type="ECO:0000313" key="3">
    <source>
        <dbReference type="Proteomes" id="UP000386466"/>
    </source>
</evidence>
<evidence type="ECO:0000313" key="2">
    <source>
        <dbReference type="EMBL" id="VFV25484.1"/>
    </source>
</evidence>